<organism evidence="1 2">
    <name type="scientific">Gibberella moniliformis (strain M3125 / FGSC 7600)</name>
    <name type="common">Maize ear and stalk rot fungus</name>
    <name type="synonym">Fusarium verticillioides</name>
    <dbReference type="NCBI Taxonomy" id="334819"/>
    <lineage>
        <taxon>Eukaryota</taxon>
        <taxon>Fungi</taxon>
        <taxon>Dikarya</taxon>
        <taxon>Ascomycota</taxon>
        <taxon>Pezizomycotina</taxon>
        <taxon>Sordariomycetes</taxon>
        <taxon>Hypocreomycetidae</taxon>
        <taxon>Hypocreales</taxon>
        <taxon>Nectriaceae</taxon>
        <taxon>Fusarium</taxon>
        <taxon>Fusarium fujikuroi species complex</taxon>
    </lineage>
</organism>
<accession>W7LV21</accession>
<dbReference type="KEGG" id="fvr:FVEG_15428"/>
<dbReference type="AlphaFoldDB" id="W7LV21"/>
<dbReference type="EMBL" id="CM000579">
    <property type="protein sequence ID" value="EWG42391.1"/>
    <property type="molecule type" value="Genomic_DNA"/>
</dbReference>
<gene>
    <name evidence="1" type="ORF">FVEG_15428</name>
</gene>
<dbReference type="EMBL" id="DS022245">
    <property type="protein sequence ID" value="EWG42391.1"/>
    <property type="molecule type" value="Genomic_DNA"/>
</dbReference>
<dbReference type="Proteomes" id="UP000009096">
    <property type="component" value="Chromosome 2"/>
</dbReference>
<dbReference type="GeneID" id="30072304"/>
<protein>
    <submittedName>
        <fullName evidence="1">Uncharacterized protein</fullName>
    </submittedName>
</protein>
<dbReference type="VEuPathDB" id="FungiDB:FVEG_15428"/>
<keyword evidence="2" id="KW-1185">Reference proteome</keyword>
<reference evidence="1 2" key="1">
    <citation type="journal article" date="2010" name="Nature">
        <title>Comparative genomics reveals mobile pathogenicity chromosomes in Fusarium.</title>
        <authorList>
            <person name="Ma L.J."/>
            <person name="van der Does H.C."/>
            <person name="Borkovich K.A."/>
            <person name="Coleman J.J."/>
            <person name="Daboussi M.J."/>
            <person name="Di Pietro A."/>
            <person name="Dufresne M."/>
            <person name="Freitag M."/>
            <person name="Grabherr M."/>
            <person name="Henrissat B."/>
            <person name="Houterman P.M."/>
            <person name="Kang S."/>
            <person name="Shim W.B."/>
            <person name="Woloshuk C."/>
            <person name="Xie X."/>
            <person name="Xu J.R."/>
            <person name="Antoniw J."/>
            <person name="Baker S.E."/>
            <person name="Bluhm B.H."/>
            <person name="Breakspear A."/>
            <person name="Brown D.W."/>
            <person name="Butchko R.A."/>
            <person name="Chapman S."/>
            <person name="Coulson R."/>
            <person name="Coutinho P.M."/>
            <person name="Danchin E.G."/>
            <person name="Diener A."/>
            <person name="Gale L.R."/>
            <person name="Gardiner D.M."/>
            <person name="Goff S."/>
            <person name="Hammond-Kosack K.E."/>
            <person name="Hilburn K."/>
            <person name="Hua-Van A."/>
            <person name="Jonkers W."/>
            <person name="Kazan K."/>
            <person name="Kodira C.D."/>
            <person name="Koehrsen M."/>
            <person name="Kumar L."/>
            <person name="Lee Y.H."/>
            <person name="Li L."/>
            <person name="Manners J.M."/>
            <person name="Miranda-Saavedra D."/>
            <person name="Mukherjee M."/>
            <person name="Park G."/>
            <person name="Park J."/>
            <person name="Park S.Y."/>
            <person name="Proctor R.H."/>
            <person name="Regev A."/>
            <person name="Ruiz-Roldan M.C."/>
            <person name="Sain D."/>
            <person name="Sakthikumar S."/>
            <person name="Sykes S."/>
            <person name="Schwartz D.C."/>
            <person name="Turgeon B.G."/>
            <person name="Wapinski I."/>
            <person name="Yoder O."/>
            <person name="Young S."/>
            <person name="Zeng Q."/>
            <person name="Zhou S."/>
            <person name="Galagan J."/>
            <person name="Cuomo C.A."/>
            <person name="Kistler H.C."/>
            <person name="Rep M."/>
        </authorList>
    </citation>
    <scope>NUCLEOTIDE SEQUENCE [LARGE SCALE GENOMIC DNA]</scope>
    <source>
        <strain evidence="2">M3125 / FGSC 7600</strain>
    </source>
</reference>
<dbReference type="RefSeq" id="XP_018748582.1">
    <property type="nucleotide sequence ID" value="XM_018904550.1"/>
</dbReference>
<name>W7LV21_GIBM7</name>
<evidence type="ECO:0000313" key="1">
    <source>
        <dbReference type="EMBL" id="EWG42391.1"/>
    </source>
</evidence>
<evidence type="ECO:0000313" key="2">
    <source>
        <dbReference type="Proteomes" id="UP000009096"/>
    </source>
</evidence>
<sequence length="71" mass="8261">MRDKSKWTKTPKKRDLGLTRFAAKPYGLCRSNFHEYWVECKFEVESVVSMVTAQRLDIVQQFGGVAKPRPL</sequence>
<proteinExistence type="predicted"/>